<keyword evidence="12" id="KW-1185">Reference proteome</keyword>
<dbReference type="Pfam" id="PF03466">
    <property type="entry name" value="LysR_substrate"/>
    <property type="match status" value="1"/>
</dbReference>
<evidence type="ECO:0000259" key="10">
    <source>
        <dbReference type="PROSITE" id="PS50931"/>
    </source>
</evidence>
<dbReference type="PRINTS" id="PR00039">
    <property type="entry name" value="HTHLYSR"/>
</dbReference>
<evidence type="ECO:0000256" key="6">
    <source>
        <dbReference type="ARBA" id="ARBA00023015"/>
    </source>
</evidence>
<evidence type="ECO:0000256" key="3">
    <source>
        <dbReference type="ARBA" id="ARBA00019365"/>
    </source>
</evidence>
<dbReference type="Proteomes" id="UP000245390">
    <property type="component" value="Unassembled WGS sequence"/>
</dbReference>
<evidence type="ECO:0000256" key="7">
    <source>
        <dbReference type="ARBA" id="ARBA00023125"/>
    </source>
</evidence>
<dbReference type="SUPFAM" id="SSF53850">
    <property type="entry name" value="Periplasmic binding protein-like II"/>
    <property type="match status" value="1"/>
</dbReference>
<dbReference type="PANTHER" id="PTHR30419">
    <property type="entry name" value="HTH-TYPE TRANSCRIPTIONAL REGULATOR YBHD"/>
    <property type="match status" value="1"/>
</dbReference>
<dbReference type="GO" id="GO:0005829">
    <property type="term" value="C:cytosol"/>
    <property type="evidence" value="ECO:0007669"/>
    <property type="project" value="TreeGrafter"/>
</dbReference>
<evidence type="ECO:0000313" key="11">
    <source>
        <dbReference type="EMBL" id="PWK56949.1"/>
    </source>
</evidence>
<comment type="caution">
    <text evidence="11">The sequence shown here is derived from an EMBL/GenBank/DDBJ whole genome shotgun (WGS) entry which is preliminary data.</text>
</comment>
<sequence length="303" mass="34105">MHIEFRHLRTIRAIHEAGGLTQAAELLNITQSALSHQVKGIEDQAGVELFVRRSKPLKLSSAGQRLLKLAEKILPELEAMEAEFEGLRSGKSGRMHIAIECHACFEWLFPVLEEFRKAWPDVDVDIRPGLAFDALPALQREEVDLVVSSDPETLDGITFSGLFDYEPVFVASSQHPLAAKPFVEAEDFRGELLITYPVERSRLDVFSQLLTPAKVEPRAVRQVELTAVILLLVASNRGVAVLPDWVVREVRYHSDYVTRPITDRGLTRRLYAATRTDDATRPFVAHLLRLARSIPVKMQRGDL</sequence>
<keyword evidence="4" id="KW-0963">Cytoplasm</keyword>
<keyword evidence="6" id="KW-0805">Transcription regulation</keyword>
<dbReference type="CDD" id="cd08441">
    <property type="entry name" value="PBP2_MetR"/>
    <property type="match status" value="1"/>
</dbReference>
<evidence type="ECO:0000256" key="9">
    <source>
        <dbReference type="ARBA" id="ARBA00023167"/>
    </source>
</evidence>
<keyword evidence="7" id="KW-0238">DNA-binding</keyword>
<dbReference type="AlphaFoldDB" id="A0A316G7K7"/>
<dbReference type="RefSeq" id="WP_109758706.1">
    <property type="nucleotide sequence ID" value="NZ_CP034588.1"/>
</dbReference>
<evidence type="ECO:0000256" key="2">
    <source>
        <dbReference type="ARBA" id="ARBA00009437"/>
    </source>
</evidence>
<comment type="similarity">
    <text evidence="2">Belongs to the LysR transcriptional regulatory family.</text>
</comment>
<dbReference type="GO" id="GO:0009086">
    <property type="term" value="P:methionine biosynthetic process"/>
    <property type="evidence" value="ECO:0007669"/>
    <property type="project" value="UniProtKB-KW"/>
</dbReference>
<organism evidence="11 12">
    <name type="scientific">Silicimonas algicola</name>
    <dbReference type="NCBI Taxonomy" id="1826607"/>
    <lineage>
        <taxon>Bacteria</taxon>
        <taxon>Pseudomonadati</taxon>
        <taxon>Pseudomonadota</taxon>
        <taxon>Alphaproteobacteria</taxon>
        <taxon>Rhodobacterales</taxon>
        <taxon>Paracoccaceae</taxon>
    </lineage>
</organism>
<keyword evidence="9" id="KW-0486">Methionine biosynthesis</keyword>
<gene>
    <name evidence="11" type="ORF">C8D95_103183</name>
</gene>
<dbReference type="InterPro" id="IPR036390">
    <property type="entry name" value="WH_DNA-bd_sf"/>
</dbReference>
<dbReference type="KEGG" id="salo:EF888_09150"/>
<dbReference type="Gene3D" id="1.10.10.10">
    <property type="entry name" value="Winged helix-like DNA-binding domain superfamily/Winged helix DNA-binding domain"/>
    <property type="match status" value="1"/>
</dbReference>
<dbReference type="FunFam" id="1.10.10.10:FF:000001">
    <property type="entry name" value="LysR family transcriptional regulator"/>
    <property type="match status" value="1"/>
</dbReference>
<dbReference type="EMBL" id="QGGV01000003">
    <property type="protein sequence ID" value="PWK56949.1"/>
    <property type="molecule type" value="Genomic_DNA"/>
</dbReference>
<dbReference type="GO" id="GO:0003700">
    <property type="term" value="F:DNA-binding transcription factor activity"/>
    <property type="evidence" value="ECO:0007669"/>
    <property type="project" value="InterPro"/>
</dbReference>
<dbReference type="InterPro" id="IPR036388">
    <property type="entry name" value="WH-like_DNA-bd_sf"/>
</dbReference>
<keyword evidence="5" id="KW-0028">Amino-acid biosynthesis</keyword>
<evidence type="ECO:0000256" key="1">
    <source>
        <dbReference type="ARBA" id="ARBA00004496"/>
    </source>
</evidence>
<evidence type="ECO:0000256" key="5">
    <source>
        <dbReference type="ARBA" id="ARBA00022605"/>
    </source>
</evidence>
<proteinExistence type="inferred from homology"/>
<dbReference type="InterPro" id="IPR050950">
    <property type="entry name" value="HTH-type_LysR_regulators"/>
</dbReference>
<feature type="domain" description="HTH lysR-type" evidence="10">
    <location>
        <begin position="3"/>
        <end position="60"/>
    </location>
</feature>
<dbReference type="OrthoDB" id="155872at2"/>
<dbReference type="InterPro" id="IPR000847">
    <property type="entry name" value="LysR_HTH_N"/>
</dbReference>
<comment type="subcellular location">
    <subcellularLocation>
        <location evidence="1">Cytoplasm</location>
    </subcellularLocation>
</comment>
<reference evidence="11 12" key="1">
    <citation type="submission" date="2018-05" db="EMBL/GenBank/DDBJ databases">
        <title>Genomic Encyclopedia of Type Strains, Phase IV (KMG-IV): sequencing the most valuable type-strain genomes for metagenomic binning, comparative biology and taxonomic classification.</title>
        <authorList>
            <person name="Goeker M."/>
        </authorList>
    </citation>
    <scope>NUCLEOTIDE SEQUENCE [LARGE SCALE GENOMIC DNA]</scope>
    <source>
        <strain evidence="11 12">DSM 103371</strain>
    </source>
</reference>
<dbReference type="InterPro" id="IPR037406">
    <property type="entry name" value="MetR_PBP2"/>
</dbReference>
<keyword evidence="8" id="KW-0804">Transcription</keyword>
<dbReference type="InterPro" id="IPR005119">
    <property type="entry name" value="LysR_subst-bd"/>
</dbReference>
<protein>
    <recommendedName>
        <fullName evidence="3">HTH-type transcriptional regulator MetR</fullName>
    </recommendedName>
</protein>
<dbReference type="SUPFAM" id="SSF46785">
    <property type="entry name" value="Winged helix' DNA-binding domain"/>
    <property type="match status" value="1"/>
</dbReference>
<evidence type="ECO:0000313" key="12">
    <source>
        <dbReference type="Proteomes" id="UP000245390"/>
    </source>
</evidence>
<name>A0A316G7K7_9RHOB</name>
<dbReference type="Pfam" id="PF00126">
    <property type="entry name" value="HTH_1"/>
    <property type="match status" value="1"/>
</dbReference>
<evidence type="ECO:0000256" key="4">
    <source>
        <dbReference type="ARBA" id="ARBA00022490"/>
    </source>
</evidence>
<dbReference type="PROSITE" id="PS50931">
    <property type="entry name" value="HTH_LYSR"/>
    <property type="match status" value="1"/>
</dbReference>
<accession>A0A316G7K7</accession>
<dbReference type="GO" id="GO:0003677">
    <property type="term" value="F:DNA binding"/>
    <property type="evidence" value="ECO:0007669"/>
    <property type="project" value="UniProtKB-KW"/>
</dbReference>
<dbReference type="Gene3D" id="3.40.190.10">
    <property type="entry name" value="Periplasmic binding protein-like II"/>
    <property type="match status" value="1"/>
</dbReference>
<evidence type="ECO:0000256" key="8">
    <source>
        <dbReference type="ARBA" id="ARBA00023163"/>
    </source>
</evidence>